<dbReference type="Proteomes" id="UP000053331">
    <property type="component" value="Unassembled WGS sequence"/>
</dbReference>
<dbReference type="RefSeq" id="WP_050024798.1">
    <property type="nucleotide sequence ID" value="NZ_JNFH02000028.1"/>
</dbReference>
<comment type="caution">
    <text evidence="1">The sequence shown here is derived from an EMBL/GenBank/DDBJ whole genome shotgun (WGS) entry which is preliminary data.</text>
</comment>
<evidence type="ECO:0000313" key="2">
    <source>
        <dbReference type="Proteomes" id="UP000053331"/>
    </source>
</evidence>
<name>A0A0F8D5R8_9EURY</name>
<proteinExistence type="predicted"/>
<reference evidence="1 2" key="1">
    <citation type="journal article" date="2015" name="Genome Announc.">
        <title>Draft genome sequence of a Halorubrum H3 strain isolated from the burlinskoye salt lake (Altai Krai, Russia).</title>
        <authorList>
            <person name="Rozanov A.S."/>
            <person name="Bryanskaya A.V."/>
            <person name="Malup T.K."/>
            <person name="Kotenko A.V."/>
            <person name="Peltek S.E."/>
        </authorList>
    </citation>
    <scope>NUCLEOTIDE SEQUENCE [LARGE SCALE GENOMIC DNA]</scope>
    <source>
        <strain evidence="1 2">H3</strain>
    </source>
</reference>
<organism evidence="1 2">
    <name type="scientific">Halorubrum saccharovorum</name>
    <dbReference type="NCBI Taxonomy" id="2248"/>
    <lineage>
        <taxon>Archaea</taxon>
        <taxon>Methanobacteriati</taxon>
        <taxon>Methanobacteriota</taxon>
        <taxon>Stenosarchaea group</taxon>
        <taxon>Halobacteria</taxon>
        <taxon>Halobacteriales</taxon>
        <taxon>Haloferacaceae</taxon>
        <taxon>Halorubrum</taxon>
    </lineage>
</organism>
<dbReference type="AlphaFoldDB" id="A0A0F8D5R8"/>
<sequence>MAPAYPQLTTYLNEAGTDGYLINAGGEDSNQYYLSGFRAMGNFVSLYVDGEVRLLVPDILISKMVTSIVSLSTLSLASTSKKRSLKLASSDMHVNTTMISGIVVPLLSSDE</sequence>
<dbReference type="OrthoDB" id="1346at2157"/>
<accession>A0A0F8D5R8</accession>
<protein>
    <submittedName>
        <fullName evidence="1">Uncharacterized protein</fullName>
    </submittedName>
</protein>
<keyword evidence="2" id="KW-1185">Reference proteome</keyword>
<evidence type="ECO:0000313" key="1">
    <source>
        <dbReference type="EMBL" id="KKF39664.1"/>
    </source>
</evidence>
<dbReference type="EMBL" id="JNFH02000028">
    <property type="protein sequence ID" value="KKF39664.1"/>
    <property type="molecule type" value="Genomic_DNA"/>
</dbReference>
<gene>
    <name evidence="1" type="ORF">FK85_26820</name>
</gene>